<dbReference type="EMBL" id="CP001618">
    <property type="protein sequence ID" value="ACQ78463.1"/>
    <property type="molecule type" value="Genomic_DNA"/>
</dbReference>
<dbReference type="AlphaFoldDB" id="C5BVM3"/>
<dbReference type="InterPro" id="IPR001646">
    <property type="entry name" value="5peptide_repeat"/>
</dbReference>
<gene>
    <name evidence="1" type="ordered locus">Bcav_0198</name>
</gene>
<dbReference type="eggNOG" id="COG1357">
    <property type="taxonomic scope" value="Bacteria"/>
</dbReference>
<dbReference type="KEGG" id="bcv:Bcav_0198"/>
<proteinExistence type="predicted"/>
<dbReference type="PANTHER" id="PTHR14136:SF17">
    <property type="entry name" value="BTB_POZ DOMAIN-CONTAINING PROTEIN KCTD9"/>
    <property type="match status" value="1"/>
</dbReference>
<protein>
    <submittedName>
        <fullName evidence="1">Pentapeptide repeat-containing protein</fullName>
    </submittedName>
</protein>
<dbReference type="OrthoDB" id="2579959at2"/>
<accession>C5BVM3</accession>
<dbReference type="RefSeq" id="WP_012725243.1">
    <property type="nucleotide sequence ID" value="NC_012669.1"/>
</dbReference>
<dbReference type="Proteomes" id="UP000007962">
    <property type="component" value="Chromosome"/>
</dbReference>
<dbReference type="PANTHER" id="PTHR14136">
    <property type="entry name" value="BTB_POZ DOMAIN-CONTAINING PROTEIN KCTD9"/>
    <property type="match status" value="1"/>
</dbReference>
<dbReference type="SUPFAM" id="SSF141571">
    <property type="entry name" value="Pentapeptide repeat-like"/>
    <property type="match status" value="1"/>
</dbReference>
<reference evidence="1 2" key="1">
    <citation type="journal article" date="2009" name="Stand. Genomic Sci.">
        <title>Complete genome sequence of Beutenbergia cavernae type strain (HKI 0122).</title>
        <authorList>
            <person name="Land M."/>
            <person name="Pukall R."/>
            <person name="Abt B."/>
            <person name="Goker M."/>
            <person name="Rohde M."/>
            <person name="Glavina Del Rio T."/>
            <person name="Tice H."/>
            <person name="Copeland A."/>
            <person name="Cheng J.F."/>
            <person name="Lucas S."/>
            <person name="Chen F."/>
            <person name="Nolan M."/>
            <person name="Bruce D."/>
            <person name="Goodwin L."/>
            <person name="Pitluck S."/>
            <person name="Ivanova N."/>
            <person name="Mavromatis K."/>
            <person name="Ovchinnikova G."/>
            <person name="Pati A."/>
            <person name="Chen A."/>
            <person name="Palaniappan K."/>
            <person name="Hauser L."/>
            <person name="Chang Y.J."/>
            <person name="Jefferies C.C."/>
            <person name="Saunders E."/>
            <person name="Brettin T."/>
            <person name="Detter J.C."/>
            <person name="Han C."/>
            <person name="Chain P."/>
            <person name="Bristow J."/>
            <person name="Eisen J.A."/>
            <person name="Markowitz V."/>
            <person name="Hugenholtz P."/>
            <person name="Kyrpides N.C."/>
            <person name="Klenk H.P."/>
            <person name="Lapidus A."/>
        </authorList>
    </citation>
    <scope>NUCLEOTIDE SEQUENCE [LARGE SCALE GENOMIC DNA]</scope>
    <source>
        <strain evidence="2">ATCC BAA-8 / DSM 12333 / NBRC 16432</strain>
    </source>
</reference>
<evidence type="ECO:0000313" key="1">
    <source>
        <dbReference type="EMBL" id="ACQ78463.1"/>
    </source>
</evidence>
<keyword evidence="2" id="KW-1185">Reference proteome</keyword>
<sequence>MAERRGGSPDPETTTTVRGEDWYGREVGAEQYAGVRFVDVDLTEASTRGTVFSECVFSNVAFNVSHHASTAFVNCTFRRCNFFDATFTGCKLVGAMFDGCSFGIMKVDRGDWSFAGFPGADLEGVEFTGVRLRESDLTHARCARSVFAGCDLSGSWLHGADFTDADLRGSALGEIDPRVVTLRGATITADQAIAIAAGLGLVVDV</sequence>
<organism evidence="1 2">
    <name type="scientific">Beutenbergia cavernae (strain ATCC BAA-8 / DSM 12333 / CCUG 43141 / JCM 11478 / NBRC 16432 / NCIMB 13614 / HKI 0122)</name>
    <dbReference type="NCBI Taxonomy" id="471853"/>
    <lineage>
        <taxon>Bacteria</taxon>
        <taxon>Bacillati</taxon>
        <taxon>Actinomycetota</taxon>
        <taxon>Actinomycetes</taxon>
        <taxon>Micrococcales</taxon>
        <taxon>Beutenbergiaceae</taxon>
        <taxon>Beutenbergia</taxon>
    </lineage>
</organism>
<dbReference type="HOGENOM" id="CLU_033401_5_5_11"/>
<dbReference type="STRING" id="471853.Bcav_0198"/>
<dbReference type="Pfam" id="PF00805">
    <property type="entry name" value="Pentapeptide"/>
    <property type="match status" value="3"/>
</dbReference>
<name>C5BVM3_BEUC1</name>
<evidence type="ECO:0000313" key="2">
    <source>
        <dbReference type="Proteomes" id="UP000007962"/>
    </source>
</evidence>
<dbReference type="Gene3D" id="2.160.20.80">
    <property type="entry name" value="E3 ubiquitin-protein ligase SopA"/>
    <property type="match status" value="1"/>
</dbReference>
<dbReference type="InterPro" id="IPR051082">
    <property type="entry name" value="Pentapeptide-BTB/POZ_domain"/>
</dbReference>